<dbReference type="InterPro" id="IPR030392">
    <property type="entry name" value="S74_ICA"/>
</dbReference>
<evidence type="ECO:0000256" key="1">
    <source>
        <dbReference type="SAM" id="Coils"/>
    </source>
</evidence>
<feature type="coiled-coil region" evidence="1">
    <location>
        <begin position="433"/>
        <end position="477"/>
    </location>
</feature>
<reference evidence="4 5" key="1">
    <citation type="submission" date="2020-03" db="EMBL/GenBank/DDBJ databases">
        <title>Genomic Encyclopedia of Type Strains, Phase IV (KMG-IV): sequencing the most valuable type-strain genomes for metagenomic binning, comparative biology and taxonomic classification.</title>
        <authorList>
            <person name="Goeker M."/>
        </authorList>
    </citation>
    <scope>NUCLEOTIDE SEQUENCE [LARGE SCALE GENOMIC DNA]</scope>
    <source>
        <strain evidence="4 5">DSM 102865</strain>
    </source>
</reference>
<feature type="chain" id="PRO_5047425628" description="Peptidase S74 domain-containing protein" evidence="2">
    <location>
        <begin position="20"/>
        <end position="486"/>
    </location>
</feature>
<dbReference type="Gene3D" id="2.150.10.10">
    <property type="entry name" value="Serralysin-like metalloprotease, C-terminal"/>
    <property type="match status" value="1"/>
</dbReference>
<dbReference type="EMBL" id="JAASQJ010000003">
    <property type="protein sequence ID" value="NIJ53763.1"/>
    <property type="molecule type" value="Genomic_DNA"/>
</dbReference>
<dbReference type="RefSeq" id="WP_167271269.1">
    <property type="nucleotide sequence ID" value="NZ_JAASQJ010000003.1"/>
</dbReference>
<keyword evidence="5" id="KW-1185">Reference proteome</keyword>
<keyword evidence="1" id="KW-0175">Coiled coil</keyword>
<feature type="signal peptide" evidence="2">
    <location>
        <begin position="1"/>
        <end position="19"/>
    </location>
</feature>
<protein>
    <recommendedName>
        <fullName evidence="3">Peptidase S74 domain-containing protein</fullName>
    </recommendedName>
</protein>
<organism evidence="4 5">
    <name type="scientific">Dyadobacter arcticus</name>
    <dbReference type="NCBI Taxonomy" id="1078754"/>
    <lineage>
        <taxon>Bacteria</taxon>
        <taxon>Pseudomonadati</taxon>
        <taxon>Bacteroidota</taxon>
        <taxon>Cytophagia</taxon>
        <taxon>Cytophagales</taxon>
        <taxon>Spirosomataceae</taxon>
        <taxon>Dyadobacter</taxon>
    </lineage>
</organism>
<proteinExistence type="predicted"/>
<sequence>MRSSIFAAFFVFAAFLSSAQAPQQFSFQGVARDAEGRAISNATIGLRLTIHSTTTIGPMVYQETHNASTSQGGVFTVAVGAGTTQNGIFKNIDWKSEFHYLQVELDPGGGTNYVNLGSSQLLSVPYALHASEAGRWKNMDPIIQTGVIDEGGVLPAQSFSTYTGPKLIWYPRKAILRAGYIDNNNWDIGKIGFSSAAFGQNTLASGVASFATGVESEAIGNSAVAMGEKVISKASYSMSIGSYNDTEDQPSLSNLQSTDRVFQIGIGTFGARSNALTMLRNGNLGLGKSVLVPQFVLDVGGRIRIRRNNESAGLWLNNSQQEAKTFIGMKVDNEVGFYLGDDWKFLVNATGEGRLNGSLIQTSDRRLKKDFSTLSNSLSKVNQIQGYHFIWKDPKMDQSIQTGFIAQEVETIFPELVKTDEKGFKSVNYIGFIPHLIESVKDLKKENDELRKSVSQLSALEARVNTLTEMLQTLAAKQEATSMQTK</sequence>
<evidence type="ECO:0000256" key="2">
    <source>
        <dbReference type="SAM" id="SignalP"/>
    </source>
</evidence>
<dbReference type="InterPro" id="IPR036388">
    <property type="entry name" value="WH-like_DNA-bd_sf"/>
</dbReference>
<evidence type="ECO:0000313" key="5">
    <source>
        <dbReference type="Proteomes" id="UP001179181"/>
    </source>
</evidence>
<dbReference type="Pfam" id="PF13884">
    <property type="entry name" value="Peptidase_S74"/>
    <property type="match status" value="1"/>
</dbReference>
<evidence type="ECO:0000313" key="4">
    <source>
        <dbReference type="EMBL" id="NIJ53763.1"/>
    </source>
</evidence>
<comment type="caution">
    <text evidence="4">The sequence shown here is derived from an EMBL/GenBank/DDBJ whole genome shotgun (WGS) entry which is preliminary data.</text>
</comment>
<dbReference type="PROSITE" id="PS51688">
    <property type="entry name" value="ICA"/>
    <property type="match status" value="1"/>
</dbReference>
<dbReference type="Gene3D" id="1.10.10.10">
    <property type="entry name" value="Winged helix-like DNA-binding domain superfamily/Winged helix DNA-binding domain"/>
    <property type="match status" value="1"/>
</dbReference>
<name>A0ABX0UL74_9BACT</name>
<feature type="domain" description="Peptidase S74" evidence="3">
    <location>
        <begin position="363"/>
        <end position="454"/>
    </location>
</feature>
<keyword evidence="2" id="KW-0732">Signal</keyword>
<gene>
    <name evidence="4" type="ORF">FHS68_002945</name>
</gene>
<dbReference type="InterPro" id="IPR011049">
    <property type="entry name" value="Serralysin-like_metalloprot_C"/>
</dbReference>
<evidence type="ECO:0000259" key="3">
    <source>
        <dbReference type="PROSITE" id="PS51688"/>
    </source>
</evidence>
<accession>A0ABX0UL74</accession>
<dbReference type="SUPFAM" id="SSF101967">
    <property type="entry name" value="Adhesin YadA, collagen-binding domain"/>
    <property type="match status" value="1"/>
</dbReference>
<dbReference type="Proteomes" id="UP001179181">
    <property type="component" value="Unassembled WGS sequence"/>
</dbReference>